<dbReference type="RefSeq" id="WP_067973541.1">
    <property type="nucleotide sequence ID" value="NZ_CAJHKM010000005.1"/>
</dbReference>
<gene>
    <name evidence="1" type="ORF">AWM72_03975</name>
    <name evidence="2" type="ORF">CYJ28_08970</name>
</gene>
<dbReference type="GeneID" id="92903229"/>
<dbReference type="OrthoDB" id="2136184at2"/>
<organism evidence="1 3">
    <name type="scientific">Aerococcus sanguinicola</name>
    <dbReference type="NCBI Taxonomy" id="119206"/>
    <lineage>
        <taxon>Bacteria</taxon>
        <taxon>Bacillati</taxon>
        <taxon>Bacillota</taxon>
        <taxon>Bacilli</taxon>
        <taxon>Lactobacillales</taxon>
        <taxon>Aerococcaceae</taxon>
        <taxon>Aerococcus</taxon>
    </lineage>
</organism>
<dbReference type="Pfam" id="PF06953">
    <property type="entry name" value="ArsD"/>
    <property type="match status" value="1"/>
</dbReference>
<reference evidence="2 4" key="3">
    <citation type="submission" date="2017-12" db="EMBL/GenBank/DDBJ databases">
        <title>Phylogenetic diversity of female urinary microbiome.</title>
        <authorList>
            <person name="Thomas-White K."/>
            <person name="Wolfe A.J."/>
        </authorList>
    </citation>
    <scope>NUCLEOTIDE SEQUENCE [LARGE SCALE GENOMIC DNA]</scope>
    <source>
        <strain evidence="2 4">UMB0139</strain>
    </source>
</reference>
<evidence type="ECO:0000313" key="4">
    <source>
        <dbReference type="Proteomes" id="UP000234239"/>
    </source>
</evidence>
<dbReference type="KEGG" id="asan:AWM72_03975"/>
<proteinExistence type="predicted"/>
<dbReference type="GO" id="GO:0045892">
    <property type="term" value="P:negative regulation of DNA-templated transcription"/>
    <property type="evidence" value="ECO:0007669"/>
    <property type="project" value="InterPro"/>
</dbReference>
<dbReference type="Proteomes" id="UP000069912">
    <property type="component" value="Chromosome"/>
</dbReference>
<dbReference type="InterPro" id="IPR010712">
    <property type="entry name" value="Arsenical-R_ArsD"/>
</dbReference>
<dbReference type="GO" id="GO:0046685">
    <property type="term" value="P:response to arsenic-containing substance"/>
    <property type="evidence" value="ECO:0007669"/>
    <property type="project" value="InterPro"/>
</dbReference>
<reference evidence="1 3" key="1">
    <citation type="journal article" date="2016" name="Genome Announc.">
        <title>Complete Genome Sequences of Aerococcus christensenii CCUG 28831T, Aerococcus sanguinicola CCUG 43001T, Aerococcus urinae CCUG 36881T, Aerococcus urinaeequi CCUG 28094T, Aerococcus urinaehominis CCUG 42038 BT, and Aerococcus viridans CCUG 4311T.</title>
        <authorList>
            <person name="Carkaci D."/>
            <person name="Dargis R."/>
            <person name="Nielsen X.C."/>
            <person name="Skovgaard O."/>
            <person name="Fuursted K."/>
            <person name="Christensen J.J."/>
        </authorList>
    </citation>
    <scope>NUCLEOTIDE SEQUENCE [LARGE SCALE GENOMIC DNA]</scope>
    <source>
        <strain evidence="1 3">CCUG43001</strain>
    </source>
</reference>
<dbReference type="Proteomes" id="UP000234239">
    <property type="component" value="Unassembled WGS sequence"/>
</dbReference>
<evidence type="ECO:0000313" key="1">
    <source>
        <dbReference type="EMBL" id="AMB93976.1"/>
    </source>
</evidence>
<sequence>MKKVQLFQPLGESLGCCGGSEECSLTDNSIINTEANVKELNRVEAFFNALKNEEGYFVTIHDPASDGFMFTHTEVVMRKLKAYGEEILPIILIDDQVVSVAEFPSNQALADMVGLTHTQAVEYMC</sequence>
<evidence type="ECO:0000313" key="3">
    <source>
        <dbReference type="Proteomes" id="UP000069912"/>
    </source>
</evidence>
<evidence type="ECO:0000313" key="2">
    <source>
        <dbReference type="EMBL" id="PKZ20743.1"/>
    </source>
</evidence>
<dbReference type="EMBL" id="PKGY01000006">
    <property type="protein sequence ID" value="PKZ20743.1"/>
    <property type="molecule type" value="Genomic_DNA"/>
</dbReference>
<protein>
    <submittedName>
        <fullName evidence="2">Arsenical resistance operon transcriptional repressor ArsD</fullName>
    </submittedName>
</protein>
<dbReference type="GO" id="GO:0003677">
    <property type="term" value="F:DNA binding"/>
    <property type="evidence" value="ECO:0007669"/>
    <property type="project" value="InterPro"/>
</dbReference>
<name>A0A0X8FAV0_9LACT</name>
<accession>A0A0X8FAV0</accession>
<dbReference type="EMBL" id="CP014160">
    <property type="protein sequence ID" value="AMB93976.1"/>
    <property type="molecule type" value="Genomic_DNA"/>
</dbReference>
<dbReference type="Gene3D" id="3.40.30.10">
    <property type="entry name" value="Glutaredoxin"/>
    <property type="match status" value="1"/>
</dbReference>
<reference evidence="3" key="2">
    <citation type="submission" date="2016-01" db="EMBL/GenBank/DDBJ databases">
        <title>Six Aerococcus type strain genome sequencing and assembly using PacBio and Illumina Hiseq.</title>
        <authorList>
            <person name="Carkaci D."/>
            <person name="Dargis R."/>
            <person name="Nielsen X.C."/>
            <person name="Skovgaard O."/>
            <person name="Fuursted K."/>
            <person name="Christensen J.J."/>
        </authorList>
    </citation>
    <scope>NUCLEOTIDE SEQUENCE [LARGE SCALE GENOMIC DNA]</scope>
    <source>
        <strain evidence="3">CCUG43001</strain>
    </source>
</reference>
<keyword evidence="3" id="KW-1185">Reference proteome</keyword>
<dbReference type="AlphaFoldDB" id="A0A0X8FAV0"/>